<dbReference type="GO" id="GO:0016887">
    <property type="term" value="F:ATP hydrolysis activity"/>
    <property type="evidence" value="ECO:0007669"/>
    <property type="project" value="InterPro"/>
</dbReference>
<keyword evidence="1" id="KW-0547">Nucleotide-binding</keyword>
<evidence type="ECO:0000256" key="3">
    <source>
        <dbReference type="SAM" id="MobiDB-lite"/>
    </source>
</evidence>
<dbReference type="InterPro" id="IPR027417">
    <property type="entry name" value="P-loop_NTPase"/>
</dbReference>
<dbReference type="PANTHER" id="PTHR24220">
    <property type="entry name" value="IMPORT ATP-BINDING PROTEIN"/>
    <property type="match status" value="1"/>
</dbReference>
<evidence type="ECO:0000313" key="6">
    <source>
        <dbReference type="Proteomes" id="UP000287447"/>
    </source>
</evidence>
<evidence type="ECO:0000256" key="2">
    <source>
        <dbReference type="ARBA" id="ARBA00022840"/>
    </source>
</evidence>
<dbReference type="InterPro" id="IPR003593">
    <property type="entry name" value="AAA+_ATPase"/>
</dbReference>
<comment type="caution">
    <text evidence="5">The sequence shown here is derived from an EMBL/GenBank/DDBJ whole genome shotgun (WGS) entry which is preliminary data.</text>
</comment>
<name>A0A437QI22_9PROT</name>
<feature type="region of interest" description="Disordered" evidence="3">
    <location>
        <begin position="84"/>
        <end position="109"/>
    </location>
</feature>
<dbReference type="EMBL" id="SADE01000004">
    <property type="protein sequence ID" value="RVU34076.1"/>
    <property type="molecule type" value="Genomic_DNA"/>
</dbReference>
<gene>
    <name evidence="5" type="ORF">EOI86_23455</name>
</gene>
<keyword evidence="2 5" id="KW-0067">ATP-binding</keyword>
<protein>
    <submittedName>
        <fullName evidence="5">ATP-binding cassette domain-containing protein</fullName>
    </submittedName>
</protein>
<proteinExistence type="predicted"/>
<evidence type="ECO:0000256" key="1">
    <source>
        <dbReference type="ARBA" id="ARBA00022741"/>
    </source>
</evidence>
<dbReference type="InterPro" id="IPR003439">
    <property type="entry name" value="ABC_transporter-like_ATP-bd"/>
</dbReference>
<evidence type="ECO:0000313" key="5">
    <source>
        <dbReference type="EMBL" id="RVU34076.1"/>
    </source>
</evidence>
<dbReference type="AlphaFoldDB" id="A0A437QI22"/>
<dbReference type="Gene3D" id="3.40.50.300">
    <property type="entry name" value="P-loop containing nucleotide triphosphate hydrolases"/>
    <property type="match status" value="1"/>
</dbReference>
<organism evidence="5 6">
    <name type="scientific">Hwanghaeella grinnelliae</name>
    <dbReference type="NCBI Taxonomy" id="2500179"/>
    <lineage>
        <taxon>Bacteria</taxon>
        <taxon>Pseudomonadati</taxon>
        <taxon>Pseudomonadota</taxon>
        <taxon>Alphaproteobacteria</taxon>
        <taxon>Rhodospirillales</taxon>
        <taxon>Rhodospirillaceae</taxon>
        <taxon>Hwanghaeella</taxon>
    </lineage>
</organism>
<dbReference type="SUPFAM" id="SSF52540">
    <property type="entry name" value="P-loop containing nucleoside triphosphate hydrolases"/>
    <property type="match status" value="1"/>
</dbReference>
<sequence length="272" mass="29132">MSTQQGFAGIGQSDRTAPTPLLPVSLENVCFGVNGADLLHDVSLTIGPGNRTVIMGPNGAGKSLLLRLMQGLISPTRGKLTWRRDWNSRQGTQGGTPGSATGGMPSGAPPVSIVLQRPVLLRRSVAANLTHALRVLRVPRAERAARLEELLTLGNLQDRRDQPARSLSGGEQQRLATVRALAASPEMLLLDEPTASLDPQATHAIEGLIQSSHERGTKIVMVTHDMGQAKRIADEVVFVSQGRIAEFTPAETFFTQPQSEEARAYLSGQLVI</sequence>
<dbReference type="GO" id="GO:0022857">
    <property type="term" value="F:transmembrane transporter activity"/>
    <property type="evidence" value="ECO:0007669"/>
    <property type="project" value="TreeGrafter"/>
</dbReference>
<dbReference type="GO" id="GO:0005524">
    <property type="term" value="F:ATP binding"/>
    <property type="evidence" value="ECO:0007669"/>
    <property type="project" value="UniProtKB-KW"/>
</dbReference>
<dbReference type="PANTHER" id="PTHR24220:SF684">
    <property type="entry name" value="FE(3+) IONS IMPORT ATP-BINDING PROTEIN FBPC"/>
    <property type="match status" value="1"/>
</dbReference>
<dbReference type="Pfam" id="PF00005">
    <property type="entry name" value="ABC_tran"/>
    <property type="match status" value="1"/>
</dbReference>
<dbReference type="SMART" id="SM00382">
    <property type="entry name" value="AAA"/>
    <property type="match status" value="1"/>
</dbReference>
<feature type="compositionally biased region" description="Gly residues" evidence="3">
    <location>
        <begin position="92"/>
        <end position="105"/>
    </location>
</feature>
<feature type="domain" description="ABC transporter" evidence="4">
    <location>
        <begin position="24"/>
        <end position="266"/>
    </location>
</feature>
<dbReference type="OrthoDB" id="9802264at2"/>
<dbReference type="RefSeq" id="WP_127768106.1">
    <property type="nucleotide sequence ID" value="NZ_SADE01000004.1"/>
</dbReference>
<reference evidence="6" key="1">
    <citation type="submission" date="2019-01" db="EMBL/GenBank/DDBJ databases">
        <title>Gri0909 isolated from a small marine red alga.</title>
        <authorList>
            <person name="Kim J."/>
            <person name="Jeong S.E."/>
            <person name="Jeon C.O."/>
        </authorList>
    </citation>
    <scope>NUCLEOTIDE SEQUENCE [LARGE SCALE GENOMIC DNA]</scope>
    <source>
        <strain evidence="6">Gri0909</strain>
    </source>
</reference>
<dbReference type="Proteomes" id="UP000287447">
    <property type="component" value="Unassembled WGS sequence"/>
</dbReference>
<dbReference type="InterPro" id="IPR015854">
    <property type="entry name" value="ABC_transpr_LolD-like"/>
</dbReference>
<keyword evidence="6" id="KW-1185">Reference proteome</keyword>
<dbReference type="PROSITE" id="PS50893">
    <property type="entry name" value="ABC_TRANSPORTER_2"/>
    <property type="match status" value="1"/>
</dbReference>
<accession>A0A437QI22</accession>
<evidence type="ECO:0000259" key="4">
    <source>
        <dbReference type="PROSITE" id="PS50893"/>
    </source>
</evidence>
<dbReference type="GO" id="GO:0005886">
    <property type="term" value="C:plasma membrane"/>
    <property type="evidence" value="ECO:0007669"/>
    <property type="project" value="TreeGrafter"/>
</dbReference>